<keyword evidence="3" id="KW-1185">Reference proteome</keyword>
<dbReference type="InterPro" id="IPR052930">
    <property type="entry name" value="TA_antitoxin_MntA"/>
</dbReference>
<dbReference type="RefSeq" id="WP_096892902.1">
    <property type="nucleotide sequence ID" value="NZ_BAOS01000004.1"/>
</dbReference>
<dbReference type="Proteomes" id="UP000218542">
    <property type="component" value="Unassembled WGS sequence"/>
</dbReference>
<dbReference type="CDD" id="cd05403">
    <property type="entry name" value="NT_KNTase_like"/>
    <property type="match status" value="1"/>
</dbReference>
<evidence type="ECO:0000313" key="2">
    <source>
        <dbReference type="EMBL" id="GAX59775.1"/>
    </source>
</evidence>
<dbReference type="EMBL" id="BAOS01000004">
    <property type="protein sequence ID" value="GAX59775.1"/>
    <property type="molecule type" value="Genomic_DNA"/>
</dbReference>
<dbReference type="SUPFAM" id="SSF81301">
    <property type="entry name" value="Nucleotidyltransferase"/>
    <property type="match status" value="1"/>
</dbReference>
<proteinExistence type="predicted"/>
<accession>A0A286TVB2</accession>
<dbReference type="NCBIfam" id="NF047752">
    <property type="entry name" value="MntA_antitoxin"/>
    <property type="match status" value="1"/>
</dbReference>
<dbReference type="AlphaFoldDB" id="A0A286TVB2"/>
<feature type="domain" description="Polymerase beta nucleotidyltransferase" evidence="1">
    <location>
        <begin position="20"/>
        <end position="108"/>
    </location>
</feature>
<protein>
    <submittedName>
        <fullName evidence="2">DNA polymerase, beta domain protein region</fullName>
    </submittedName>
</protein>
<evidence type="ECO:0000259" key="1">
    <source>
        <dbReference type="Pfam" id="PF18765"/>
    </source>
</evidence>
<comment type="caution">
    <text evidence="2">The sequence shown here is derived from an EMBL/GenBank/DDBJ whole genome shotgun (WGS) entry which is preliminary data.</text>
</comment>
<sequence length="153" mass="17825">MIKYKKLPENINELLPKARVYLNDHPNVSFAYFFGGYSKDTSSPMSDIDIAVYLSEVPDLLQVKTDLLGELIEILETDEIDLVILNTSSLPLVARIIEMKETIVDKDPLFRQDYESLKLREYFDFSIKEIKILKERYLLDRQSPYTEKVQRAG</sequence>
<name>A0A286TVB2_9BACT</name>
<dbReference type="Gene3D" id="3.30.460.10">
    <property type="entry name" value="Beta Polymerase, domain 2"/>
    <property type="match status" value="1"/>
</dbReference>
<evidence type="ECO:0000313" key="3">
    <source>
        <dbReference type="Proteomes" id="UP000218542"/>
    </source>
</evidence>
<dbReference type="PANTHER" id="PTHR43852">
    <property type="entry name" value="NUCLEOTIDYLTRANSFERASE"/>
    <property type="match status" value="1"/>
</dbReference>
<dbReference type="Pfam" id="PF18765">
    <property type="entry name" value="Polbeta"/>
    <property type="match status" value="1"/>
</dbReference>
<dbReference type="PANTHER" id="PTHR43852:SF3">
    <property type="entry name" value="NUCLEOTIDYLTRANSFERASE"/>
    <property type="match status" value="1"/>
</dbReference>
<organism evidence="2 3">
    <name type="scientific">Candidatus Scalindua japonica</name>
    <dbReference type="NCBI Taxonomy" id="1284222"/>
    <lineage>
        <taxon>Bacteria</taxon>
        <taxon>Pseudomonadati</taxon>
        <taxon>Planctomycetota</taxon>
        <taxon>Candidatus Brocadiia</taxon>
        <taxon>Candidatus Brocadiales</taxon>
        <taxon>Candidatus Scalinduaceae</taxon>
        <taxon>Candidatus Scalindua</taxon>
    </lineage>
</organism>
<dbReference type="InterPro" id="IPR041633">
    <property type="entry name" value="Polbeta"/>
</dbReference>
<dbReference type="InterPro" id="IPR043519">
    <property type="entry name" value="NT_sf"/>
</dbReference>
<dbReference type="OrthoDB" id="5334523at2"/>
<reference evidence="3" key="1">
    <citation type="journal article" date="2017" name="Environ. Microbiol. Rep.">
        <title>Genetic Diversity of Marine Anaerobic Ammonium-Oxidizing Bacteria as Revealed by Genomic and Proteomic Analyses of 'Candidatus Scalindua japonica'.</title>
        <authorList>
            <person name="Oshiki M."/>
            <person name="Mizuto K."/>
            <person name="Kimura Z."/>
            <person name="Kindaichi T."/>
            <person name="Satoh H."/>
            <person name="Okabe S."/>
        </authorList>
    </citation>
    <scope>NUCLEOTIDE SEQUENCE [LARGE SCALE GENOMIC DNA]</scope>
    <source>
        <strain evidence="3">husup-a2</strain>
    </source>
</reference>
<gene>
    <name evidence="2" type="ORF">SCALIN_C04_0263</name>
</gene>